<accession>A0A7X3S9V5</accession>
<evidence type="ECO:0000256" key="1">
    <source>
        <dbReference type="SAM" id="SignalP"/>
    </source>
</evidence>
<dbReference type="Proteomes" id="UP000433101">
    <property type="component" value="Unassembled WGS sequence"/>
</dbReference>
<feature type="signal peptide" evidence="1">
    <location>
        <begin position="1"/>
        <end position="21"/>
    </location>
</feature>
<name>A0A7X3S9V5_9HYPH</name>
<evidence type="ECO:0000313" key="2">
    <source>
        <dbReference type="EMBL" id="MXN67185.1"/>
    </source>
</evidence>
<comment type="caution">
    <text evidence="2">The sequence shown here is derived from an EMBL/GenBank/DDBJ whole genome shotgun (WGS) entry which is preliminary data.</text>
</comment>
<dbReference type="RefSeq" id="WP_160777416.1">
    <property type="nucleotide sequence ID" value="NZ_WUMV01000009.1"/>
</dbReference>
<gene>
    <name evidence="2" type="ORF">GR183_19930</name>
</gene>
<reference evidence="2 3" key="1">
    <citation type="submission" date="2019-12" db="EMBL/GenBank/DDBJ databases">
        <authorList>
            <person name="Li M."/>
        </authorList>
    </citation>
    <scope>NUCLEOTIDE SEQUENCE [LARGE SCALE GENOMIC DNA]</scope>
    <source>
        <strain evidence="2 3">GBMRC 2046</strain>
    </source>
</reference>
<keyword evidence="3" id="KW-1185">Reference proteome</keyword>
<dbReference type="PROSITE" id="PS51257">
    <property type="entry name" value="PROKAR_LIPOPROTEIN"/>
    <property type="match status" value="1"/>
</dbReference>
<sequence length="105" mass="10737">MNSFKPRSAFFMAIGIPFALAGCSTSSSSPTSPVVRTSEATAPAALQLTCASEAATRFAVSSDKILPVSSRQGDDGGYLVDLSMDGQQATCAIGEDGVVTSLERA</sequence>
<evidence type="ECO:0000313" key="3">
    <source>
        <dbReference type="Proteomes" id="UP000433101"/>
    </source>
</evidence>
<protein>
    <submittedName>
        <fullName evidence="2">Uncharacterized protein</fullName>
    </submittedName>
</protein>
<dbReference type="EMBL" id="WUMV01000009">
    <property type="protein sequence ID" value="MXN67185.1"/>
    <property type="molecule type" value="Genomic_DNA"/>
</dbReference>
<keyword evidence="1" id="KW-0732">Signal</keyword>
<dbReference type="AlphaFoldDB" id="A0A7X3S9V5"/>
<organism evidence="2 3">
    <name type="scientific">Stappia sediminis</name>
    <dbReference type="NCBI Taxonomy" id="2692190"/>
    <lineage>
        <taxon>Bacteria</taxon>
        <taxon>Pseudomonadati</taxon>
        <taxon>Pseudomonadota</taxon>
        <taxon>Alphaproteobacteria</taxon>
        <taxon>Hyphomicrobiales</taxon>
        <taxon>Stappiaceae</taxon>
        <taxon>Stappia</taxon>
    </lineage>
</organism>
<proteinExistence type="predicted"/>
<feature type="chain" id="PRO_5031315284" evidence="1">
    <location>
        <begin position="22"/>
        <end position="105"/>
    </location>
</feature>